<organism evidence="1 2">
    <name type="scientific">Zea mays</name>
    <name type="common">Maize</name>
    <dbReference type="NCBI Taxonomy" id="4577"/>
    <lineage>
        <taxon>Eukaryota</taxon>
        <taxon>Viridiplantae</taxon>
        <taxon>Streptophyta</taxon>
        <taxon>Embryophyta</taxon>
        <taxon>Tracheophyta</taxon>
        <taxon>Spermatophyta</taxon>
        <taxon>Magnoliopsida</taxon>
        <taxon>Liliopsida</taxon>
        <taxon>Poales</taxon>
        <taxon>Poaceae</taxon>
        <taxon>PACMAD clade</taxon>
        <taxon>Panicoideae</taxon>
        <taxon>Andropogonodae</taxon>
        <taxon>Andropogoneae</taxon>
        <taxon>Tripsacinae</taxon>
        <taxon>Zea</taxon>
    </lineage>
</organism>
<sequence>MGSHSKYRLKHDDASPALGDVPPLLLPIENGVNGGPSENGLVIGLLESYVDAPAPVLLQSYPLGP</sequence>
<dbReference type="EMBL" id="NCVQ01000005">
    <property type="protein sequence ID" value="PWZ25315.1"/>
    <property type="molecule type" value="Genomic_DNA"/>
</dbReference>
<protein>
    <submittedName>
        <fullName evidence="1">Uncharacterized protein</fullName>
    </submittedName>
</protein>
<dbReference type="Proteomes" id="UP000251960">
    <property type="component" value="Chromosome 4"/>
</dbReference>
<accession>A0A3L6EWT6</accession>
<comment type="caution">
    <text evidence="1">The sequence shown here is derived from an EMBL/GenBank/DDBJ whole genome shotgun (WGS) entry which is preliminary data.</text>
</comment>
<reference evidence="1 2" key="1">
    <citation type="journal article" date="2018" name="Nat. Genet.">
        <title>Extensive intraspecific gene order and gene structural variations between Mo17 and other maize genomes.</title>
        <authorList>
            <person name="Sun S."/>
            <person name="Zhou Y."/>
            <person name="Chen J."/>
            <person name="Shi J."/>
            <person name="Zhao H."/>
            <person name="Zhao H."/>
            <person name="Song W."/>
            <person name="Zhang M."/>
            <person name="Cui Y."/>
            <person name="Dong X."/>
            <person name="Liu H."/>
            <person name="Ma X."/>
            <person name="Jiao Y."/>
            <person name="Wang B."/>
            <person name="Wei X."/>
            <person name="Stein J.C."/>
            <person name="Glaubitz J.C."/>
            <person name="Lu F."/>
            <person name="Yu G."/>
            <person name="Liang C."/>
            <person name="Fengler K."/>
            <person name="Li B."/>
            <person name="Rafalski A."/>
            <person name="Schnable P.S."/>
            <person name="Ware D.H."/>
            <person name="Buckler E.S."/>
            <person name="Lai J."/>
        </authorList>
    </citation>
    <scope>NUCLEOTIDE SEQUENCE [LARGE SCALE GENOMIC DNA]</scope>
    <source>
        <strain evidence="2">cv. Missouri 17</strain>
        <tissue evidence="1">Seedling</tissue>
    </source>
</reference>
<proteinExistence type="predicted"/>
<dbReference type="AlphaFoldDB" id="A0A3L6EWT6"/>
<gene>
    <name evidence="1" type="ORF">Zm00014a_035643</name>
</gene>
<name>A0A3L6EWT6_MAIZE</name>
<evidence type="ECO:0000313" key="2">
    <source>
        <dbReference type="Proteomes" id="UP000251960"/>
    </source>
</evidence>
<evidence type="ECO:0000313" key="1">
    <source>
        <dbReference type="EMBL" id="PWZ25315.1"/>
    </source>
</evidence>